<evidence type="ECO:0000313" key="2">
    <source>
        <dbReference type="EMBL" id="ORY52241.1"/>
    </source>
</evidence>
<comment type="caution">
    <text evidence="2">The sequence shown here is derived from an EMBL/GenBank/DDBJ whole genome shotgun (WGS) entry which is preliminary data.</text>
</comment>
<name>A0A1Y2CYX6_9FUNG</name>
<reference evidence="2 3" key="1">
    <citation type="submission" date="2016-08" db="EMBL/GenBank/DDBJ databases">
        <title>A Parts List for Fungal Cellulosomes Revealed by Comparative Genomics.</title>
        <authorList>
            <consortium name="DOE Joint Genome Institute"/>
            <person name="Haitjema C.H."/>
            <person name="Gilmore S.P."/>
            <person name="Henske J.K."/>
            <person name="Solomon K.V."/>
            <person name="De Groot R."/>
            <person name="Kuo A."/>
            <person name="Mondo S.J."/>
            <person name="Salamov A.A."/>
            <person name="Labutti K."/>
            <person name="Zhao Z."/>
            <person name="Chiniquy J."/>
            <person name="Barry K."/>
            <person name="Brewer H.M."/>
            <person name="Purvine S.O."/>
            <person name="Wright A.T."/>
            <person name="Boxma B."/>
            <person name="Van Alen T."/>
            <person name="Hackstein J.H."/>
            <person name="Baker S.E."/>
            <person name="Grigoriev I.V."/>
            <person name="O'Malley M.A."/>
        </authorList>
    </citation>
    <scope>NUCLEOTIDE SEQUENCE [LARGE SCALE GENOMIC DNA]</scope>
    <source>
        <strain evidence="2 3">G1</strain>
    </source>
</reference>
<gene>
    <name evidence="2" type="ORF">LY90DRAFT_508221</name>
</gene>
<sequence length="120" mass="13833">MTANAGRIPKQYVHNTAKTEKSIRTENYTKNDLIKPTTNSSFPVSLTKPRTFNTNNALTVNEKKKLETYDSSKIKPYNNYKVENITTISNKNKNLYNINDKCNNNNNTYIYIIVSFCILL</sequence>
<evidence type="ECO:0000313" key="3">
    <source>
        <dbReference type="Proteomes" id="UP000193920"/>
    </source>
</evidence>
<accession>A0A1Y2CYX6</accession>
<dbReference type="AlphaFoldDB" id="A0A1Y2CYX6"/>
<proteinExistence type="predicted"/>
<protein>
    <submittedName>
        <fullName evidence="2">Uncharacterized protein</fullName>
    </submittedName>
</protein>
<dbReference type="Proteomes" id="UP000193920">
    <property type="component" value="Unassembled WGS sequence"/>
</dbReference>
<feature type="compositionally biased region" description="Basic and acidic residues" evidence="1">
    <location>
        <begin position="17"/>
        <end position="30"/>
    </location>
</feature>
<feature type="region of interest" description="Disordered" evidence="1">
    <location>
        <begin position="1"/>
        <end position="30"/>
    </location>
</feature>
<dbReference type="EMBL" id="MCOG01000093">
    <property type="protein sequence ID" value="ORY52241.1"/>
    <property type="molecule type" value="Genomic_DNA"/>
</dbReference>
<organism evidence="2 3">
    <name type="scientific">Neocallimastix californiae</name>
    <dbReference type="NCBI Taxonomy" id="1754190"/>
    <lineage>
        <taxon>Eukaryota</taxon>
        <taxon>Fungi</taxon>
        <taxon>Fungi incertae sedis</taxon>
        <taxon>Chytridiomycota</taxon>
        <taxon>Chytridiomycota incertae sedis</taxon>
        <taxon>Neocallimastigomycetes</taxon>
        <taxon>Neocallimastigales</taxon>
        <taxon>Neocallimastigaceae</taxon>
        <taxon>Neocallimastix</taxon>
    </lineage>
</organism>
<evidence type="ECO:0000256" key="1">
    <source>
        <dbReference type="SAM" id="MobiDB-lite"/>
    </source>
</evidence>
<keyword evidence="3" id="KW-1185">Reference proteome</keyword>